<evidence type="ECO:0000313" key="14">
    <source>
        <dbReference type="EMBL" id="AXE75634.1"/>
    </source>
</evidence>
<comment type="subunit">
    <text evidence="10">Interacts with protease cofactor pVI-C; this interaction is necessary for protease activation.</text>
</comment>
<keyword evidence="1 10" id="KW-1048">Host nucleus</keyword>
<keyword evidence="6 10" id="KW-0946">Virion</keyword>
<dbReference type="Pfam" id="PF00770">
    <property type="entry name" value="Peptidase_C5"/>
    <property type="match status" value="1"/>
</dbReference>
<keyword evidence="9 10" id="KW-1015">Disulfide bond</keyword>
<dbReference type="GO" id="GO:0006508">
    <property type="term" value="P:proteolysis"/>
    <property type="evidence" value="ECO:0007669"/>
    <property type="project" value="UniProtKB-KW"/>
</dbReference>
<name>A0A344X9V2_9ADEN</name>
<dbReference type="PIRSF" id="PIRSF001218">
    <property type="entry name" value="Protease_ADV"/>
    <property type="match status" value="1"/>
</dbReference>
<comment type="catalytic activity">
    <reaction evidence="10 11">
        <text>Cleaves proteins of the adenovirus and its host cell at two consensus sites: -Yaa-Xaa-Gly-Gly-|-Xaa- and -Yaa-Xaa-Gly-Xaa-|-Gly- (in which Yaa is Met, Ile or Leu, and Xaa is any amino acid).</text>
        <dbReference type="EC" id="3.4.22.39"/>
    </reaction>
</comment>
<evidence type="ECO:0000256" key="4">
    <source>
        <dbReference type="ARBA" id="ARBA00022807"/>
    </source>
</evidence>
<protein>
    <recommendedName>
        <fullName evidence="10">Protease</fullName>
        <ecNumber evidence="10">3.4.22.39</ecNumber>
    </recommendedName>
    <alternativeName>
        <fullName evidence="10">Adenain</fullName>
    </alternativeName>
    <alternativeName>
        <fullName evidence="10">Adenovirus protease</fullName>
        <shortName evidence="10">AVP</shortName>
    </alternativeName>
    <alternativeName>
        <fullName evidence="10">Adenovirus proteinase</fullName>
    </alternativeName>
    <alternativeName>
        <fullName evidence="10">Endoprotease</fullName>
    </alternativeName>
</protein>
<keyword evidence="13" id="KW-0472">Membrane</keyword>
<evidence type="ECO:0000256" key="3">
    <source>
        <dbReference type="ARBA" id="ARBA00022801"/>
    </source>
</evidence>
<comment type="miscellaneous">
    <text evidence="10">All late proteins expressed from the major late promoter are produced by alternative splicing and alternative polyadenylation of the same gene giving rise to non-overlapping ORFs. A leader sequence is present in the N-terminus of all these mRNAs and is recognized by the viral shutoff protein to provide expression although conventional translation via ribosome scanning from the cap has been shut off in the host cell.</text>
</comment>
<feature type="active site" evidence="10 12">
    <location>
        <position position="54"/>
    </location>
</feature>
<evidence type="ECO:0000256" key="11">
    <source>
        <dbReference type="PIRNR" id="PIRNR001218"/>
    </source>
</evidence>
<dbReference type="EMBL" id="MG551742">
    <property type="protein sequence ID" value="AXE75634.1"/>
    <property type="molecule type" value="Genomic_DNA"/>
</dbReference>
<comment type="subcellular location">
    <subcellularLocation>
        <location evidence="10">Virion</location>
    </subcellularLocation>
    <subcellularLocation>
        <location evidence="10">Host nucleus</location>
    </subcellularLocation>
    <text evidence="10">Present in about 10 copies per virion.</text>
</comment>
<comment type="function">
    <text evidence="10">Cleaves viral precursor proteins (pTP, pIIIa, pVI, pVII, pVIII, and pX) inside newly assembled particles giving rise to mature virions. Protease complexed to its cofactor slides along the viral DNA to specifically locate and cleave the viral precursors. Mature virions have a weakened organization compared to the unmature virions, thereby facilitating subsequent uncoating. Without maturation, the particle lacks infectivity and is unable to uncoat. Late in adenovirus infection, in the cytoplasm, may participate in the cytoskeleton destruction. Cleaves host cell cytoskeletal keratins K7 and K18.</text>
</comment>
<feature type="site" description="Cleavage; by autolysis" evidence="10">
    <location>
        <begin position="51"/>
        <end position="52"/>
    </location>
</feature>
<keyword evidence="8 10" id="KW-0238">DNA-binding</keyword>
<feature type="transmembrane region" description="Helical" evidence="13">
    <location>
        <begin position="116"/>
        <end position="136"/>
    </location>
</feature>
<dbReference type="Proteomes" id="UP000319886">
    <property type="component" value="Segment"/>
</dbReference>
<dbReference type="SUPFAM" id="SSF54001">
    <property type="entry name" value="Cysteine proteinases"/>
    <property type="match status" value="1"/>
</dbReference>
<evidence type="ECO:0000256" key="7">
    <source>
        <dbReference type="ARBA" id="ARBA00022921"/>
    </source>
</evidence>
<dbReference type="GO" id="GO:0004197">
    <property type="term" value="F:cysteine-type endopeptidase activity"/>
    <property type="evidence" value="ECO:0007669"/>
    <property type="project" value="UniProtKB-UniRule"/>
</dbReference>
<dbReference type="PRINTS" id="PR00703">
    <property type="entry name" value="ADVENDOPTASE"/>
</dbReference>
<comment type="similarity">
    <text evidence="10 11">Belongs to the peptidase C5 family.</text>
</comment>
<keyword evidence="15" id="KW-1185">Reference proteome</keyword>
<evidence type="ECO:0000256" key="6">
    <source>
        <dbReference type="ARBA" id="ARBA00022844"/>
    </source>
</evidence>
<evidence type="ECO:0000256" key="5">
    <source>
        <dbReference type="ARBA" id="ARBA00022813"/>
    </source>
</evidence>
<evidence type="ECO:0000256" key="8">
    <source>
        <dbReference type="ARBA" id="ARBA00023125"/>
    </source>
</evidence>
<keyword evidence="13" id="KW-0812">Transmembrane</keyword>
<feature type="disulfide bond" description="Interchain (with C-10 in cleaved protease cofactor pVI-C)" evidence="10">
    <location>
        <position position="104"/>
    </location>
</feature>
<evidence type="ECO:0000256" key="2">
    <source>
        <dbReference type="ARBA" id="ARBA00022670"/>
    </source>
</evidence>
<feature type="active site" evidence="10 12">
    <location>
        <position position="122"/>
    </location>
</feature>
<dbReference type="InterPro" id="IPR000855">
    <property type="entry name" value="Peptidase_C5"/>
</dbReference>
<organism evidence="14 15">
    <name type="scientific">Egyptian fruit bat adenovirus</name>
    <dbReference type="NCBI Taxonomy" id="2849732"/>
    <lineage>
        <taxon>Viruses</taxon>
        <taxon>Varidnaviria</taxon>
        <taxon>Bamfordvirae</taxon>
        <taxon>Preplasmiviricota</taxon>
        <taxon>Polisuviricotina</taxon>
        <taxon>Pharingeaviricetes</taxon>
        <taxon>Rowavirales</taxon>
        <taxon>Adenoviridae</taxon>
        <taxon>Mastadenovirus</taxon>
        <taxon>Mastadenovirus aegyptiaci</taxon>
        <taxon>Bat mastadenovirus I</taxon>
    </lineage>
</organism>
<dbReference type="InterPro" id="IPR038765">
    <property type="entry name" value="Papain-like_cys_pep_sf"/>
</dbReference>
<accession>A0A344X9V2</accession>
<keyword evidence="2 10" id="KW-0645">Protease</keyword>
<keyword evidence="5 10" id="KW-0068">Autocatalytic cleavage</keyword>
<evidence type="ECO:0000256" key="10">
    <source>
        <dbReference type="HAMAP-Rule" id="MF_04059"/>
    </source>
</evidence>
<evidence type="ECO:0000256" key="13">
    <source>
        <dbReference type="SAM" id="Phobius"/>
    </source>
</evidence>
<dbReference type="GO" id="GO:0044423">
    <property type="term" value="C:virion component"/>
    <property type="evidence" value="ECO:0007669"/>
    <property type="project" value="UniProtKB-UniRule"/>
</dbReference>
<keyword evidence="3 10" id="KW-0378">Hydrolase</keyword>
<keyword evidence="13" id="KW-1133">Transmembrane helix</keyword>
<proteinExistence type="evidence at transcript level"/>
<feature type="active site" evidence="10 12">
    <location>
        <position position="71"/>
    </location>
</feature>
<comment type="activity regulation">
    <text evidence="10">Requires DNA and protease cofactor for maximal activation. Inside nascent virions, becomes partially activated by binding to the viral DNA, allowing it to cleave the cofactor that binds to the protease and fully activates it. Actin, like the viral protease cofactor, seems to act as a cofactor in the cleavage of cytokeratin 18 and of actin itself.</text>
</comment>
<dbReference type="HAMAP" id="MF_04059">
    <property type="entry name" value="ADV_PRO"/>
    <property type="match status" value="1"/>
</dbReference>
<dbReference type="EC" id="3.4.22.39" evidence="10"/>
<dbReference type="GO" id="GO:0003677">
    <property type="term" value="F:DNA binding"/>
    <property type="evidence" value="ECO:0007669"/>
    <property type="project" value="UniProtKB-UniRule"/>
</dbReference>
<gene>
    <name evidence="10" type="primary">L3</name>
</gene>
<sequence length="200" mass="22948">MGSSETELRLIIKDLGVSPYFLGTFDKTFPGFIKKESMCCAIVNTALRSTGGVHWMAFGWYPPTQTFYMFEPFGFSDEKLKQIYNYQYEALLKNSAIYSTSNRCITLVKSNETVQGIHSAACGLFCVFFLYSFVNFPTSPMKNKVMDLITSVPNKEANNPINEKVLFQNQENMYDFLSLKSKYFRNHQNEIKAQTAFNKI</sequence>
<keyword evidence="7 10" id="KW-0426">Late protein</keyword>
<evidence type="ECO:0000313" key="15">
    <source>
        <dbReference type="Proteomes" id="UP000319886"/>
    </source>
</evidence>
<reference evidence="14 15" key="1">
    <citation type="journal article" date="2018" name="Sci. Rep.">
        <title>A novel adenovirus isolated from the Egyptian fruit bat in South Africa is closely related to recent isolates from China.</title>
        <authorList>
            <person name="Jansen van Vuren P."/>
            <person name="Allam M."/>
            <person name="Wiley M.R."/>
            <person name="Ismail A."/>
            <person name="Storm N."/>
            <person name="Birkhead M."/>
            <person name="Markotter W."/>
            <person name="Palacios G."/>
            <person name="Paweska J.T."/>
        </authorList>
    </citation>
    <scope>NUCLEOTIDE SEQUENCE [LARGE SCALE GENOMIC DNA]</scope>
    <source>
        <strain evidence="14">3085</strain>
    </source>
</reference>
<dbReference type="Gene3D" id="3.40.395.10">
    <property type="entry name" value="Adenoviral Proteinase, Chain A"/>
    <property type="match status" value="1"/>
</dbReference>
<evidence type="ECO:0000256" key="12">
    <source>
        <dbReference type="PIRSR" id="PIRSR001218-1"/>
    </source>
</evidence>
<comment type="induction">
    <text evidence="10">Expressed in the late phase of the viral replicative cycle.</text>
</comment>
<dbReference type="GO" id="GO:0042025">
    <property type="term" value="C:host cell nucleus"/>
    <property type="evidence" value="ECO:0007669"/>
    <property type="project" value="UniProtKB-SubCell"/>
</dbReference>
<keyword evidence="4 10" id="KW-0788">Thiol protease</keyword>
<evidence type="ECO:0000256" key="9">
    <source>
        <dbReference type="ARBA" id="ARBA00023157"/>
    </source>
</evidence>
<evidence type="ECO:0000256" key="1">
    <source>
        <dbReference type="ARBA" id="ARBA00022562"/>
    </source>
</evidence>